<keyword evidence="2" id="KW-0624">Polysaccharide degradation</keyword>
<evidence type="ECO:0000256" key="1">
    <source>
        <dbReference type="ARBA" id="ARBA00023295"/>
    </source>
</evidence>
<evidence type="ECO:0000259" key="4">
    <source>
        <dbReference type="PROSITE" id="PS50853"/>
    </source>
</evidence>
<sequence length="1091" mass="114873">MKWTFNVYDRSGERLGWLGEYSAAELSFEFSEVGGLKVTVPREAAAAGLLAEMREIALCVDGVEVADGRWLLQAREADEADPVTVDWTGKSLLVLFGKAVVHPLPGSGGGDGGGSGGGDGEEGEGGGEAPKREFVSATAGSLLLTLFAEARARGALPGLTWSSFDGATDSAGAPWASRVSLSYDLGVDYLSILRNLVEQGVVELRMNGRDLEVYNAGGLGVDRTRQAPPVVLRRGRDIIEAPVTASVEELATAALVIGDGGVTRQLSDASAAARWGGRYEMAISQGGVSDPGTLGVLGASSLELRKNTRAEHTHGIDLAATAHTPLVDYRVSDHLWSEIDGRLRRYRVRQITVTLGPEGPTTASVVLNDKFLEREILLTRRIDGITGGASGGGSSGGLPAPADPGTDRLAPAVPRGLAATAEPYTDDRGVTRAAVVAGWLPVTTNADGTACDDLAGYSLAWRYDSEEDDRWRYVNPGTSDRAYFSDVLPGRNVRLTVSAVDTNGNRSPWSAPYVFLTPTDPTPPPAPSAPVVSSRLGNLHITWDGRDANGAAMPPDFSHLEVHLGTVDGFTPTPQTLVDQLSGPGVAAAPDVAYDTPYLVRFVAVDTSGNASEPSAQTAAEVERLVETDVDGNVIGLRHITFKDFGNLVEDGSFELAELRERRAGGGWSFVRDGTAAHGDWLLRIENRGGGEQRLVLSGDALPVTPGERLWFSFQYQRPDADGELWLRPLFHYPQGATTPVALAADAQAVARADAAAPGLGTSAEEGSFTTAAEWTTLSGYTTVPAGAVSMELALLTIGQTTGAWLVDAVQVRRVTGTALIDDAAITSAKIADLAVTNAKIANLAVNDAKIANLSVGKLLAGTLAANVVVGGRIATALSGARVEMNASGIEARNSSNVRTFRVSGTDGTVDITGTFRAGTSAGTEVRIDATTWAGSPGITFDLPTTRDFQPTVYAETDGSLRLISAETVSNSSGRSQLWLFRDHWSLEQIFGGTGQSEIVSGGRLVIRGQLPSGNWSDSLFIGGVYTTTNNIVGVSMTYGPTMESMPLVVLTPYTASAPGSWRISAQSTTGFSYAQTNALNMWLSWLAVRH</sequence>
<keyword evidence="2" id="KW-0119">Carbohydrate metabolism</keyword>
<dbReference type="Gene3D" id="2.60.40.10">
    <property type="entry name" value="Immunoglobulins"/>
    <property type="match status" value="1"/>
</dbReference>
<keyword evidence="1" id="KW-0378">Hydrolase</keyword>
<evidence type="ECO:0000313" key="5">
    <source>
        <dbReference type="EMBL" id="NYI05254.1"/>
    </source>
</evidence>
<evidence type="ECO:0000313" key="6">
    <source>
        <dbReference type="Proteomes" id="UP000567795"/>
    </source>
</evidence>
<protein>
    <recommendedName>
        <fullName evidence="4">Fibronectin type-III domain-containing protein</fullName>
    </recommendedName>
</protein>
<feature type="compositionally biased region" description="Gly residues" evidence="3">
    <location>
        <begin position="106"/>
        <end position="118"/>
    </location>
</feature>
<name>A0A852ZWZ4_9ACTN</name>
<dbReference type="Gene3D" id="2.60.120.260">
    <property type="entry name" value="Galactose-binding domain-like"/>
    <property type="match status" value="1"/>
</dbReference>
<dbReference type="Proteomes" id="UP000567795">
    <property type="component" value="Unassembled WGS sequence"/>
</dbReference>
<evidence type="ECO:0000256" key="2">
    <source>
        <dbReference type="ARBA" id="ARBA00023326"/>
    </source>
</evidence>
<dbReference type="AlphaFoldDB" id="A0A852ZWZ4"/>
<dbReference type="PROSITE" id="PS50853">
    <property type="entry name" value="FN3"/>
    <property type="match status" value="1"/>
</dbReference>
<proteinExistence type="predicted"/>
<accession>A0A852ZWZ4</accession>
<feature type="region of interest" description="Disordered" evidence="3">
    <location>
        <begin position="388"/>
        <end position="408"/>
    </location>
</feature>
<dbReference type="InterPro" id="IPR013783">
    <property type="entry name" value="Ig-like_fold"/>
</dbReference>
<evidence type="ECO:0000256" key="3">
    <source>
        <dbReference type="SAM" id="MobiDB-lite"/>
    </source>
</evidence>
<dbReference type="GO" id="GO:0016798">
    <property type="term" value="F:hydrolase activity, acting on glycosyl bonds"/>
    <property type="evidence" value="ECO:0007669"/>
    <property type="project" value="UniProtKB-KW"/>
</dbReference>
<comment type="caution">
    <text evidence="5">The sequence shown here is derived from an EMBL/GenBank/DDBJ whole genome shotgun (WGS) entry which is preliminary data.</text>
</comment>
<keyword evidence="1" id="KW-0326">Glycosidase</keyword>
<feature type="domain" description="Fibronectin type-III" evidence="4">
    <location>
        <begin position="413"/>
        <end position="520"/>
    </location>
</feature>
<dbReference type="InterPro" id="IPR003961">
    <property type="entry name" value="FN3_dom"/>
</dbReference>
<keyword evidence="6" id="KW-1185">Reference proteome</keyword>
<dbReference type="EMBL" id="JACBZD010000001">
    <property type="protein sequence ID" value="NYI05254.1"/>
    <property type="molecule type" value="Genomic_DNA"/>
</dbReference>
<dbReference type="InterPro" id="IPR036116">
    <property type="entry name" value="FN3_sf"/>
</dbReference>
<feature type="region of interest" description="Disordered" evidence="3">
    <location>
        <begin position="105"/>
        <end position="131"/>
    </location>
</feature>
<dbReference type="GO" id="GO:0000272">
    <property type="term" value="P:polysaccharide catabolic process"/>
    <property type="evidence" value="ECO:0007669"/>
    <property type="project" value="UniProtKB-KW"/>
</dbReference>
<reference evidence="5 6" key="1">
    <citation type="submission" date="2020-07" db="EMBL/GenBank/DDBJ databases">
        <title>Sequencing the genomes of 1000 actinobacteria strains.</title>
        <authorList>
            <person name="Klenk H.-P."/>
        </authorList>
    </citation>
    <scope>NUCLEOTIDE SEQUENCE [LARGE SCALE GENOMIC DNA]</scope>
    <source>
        <strain evidence="5 6">DSM 42178</strain>
    </source>
</reference>
<gene>
    <name evidence="5" type="ORF">FHU37_002197</name>
</gene>
<dbReference type="SUPFAM" id="SSF49265">
    <property type="entry name" value="Fibronectin type III"/>
    <property type="match status" value="1"/>
</dbReference>
<dbReference type="RefSeq" id="WP_179814022.1">
    <property type="nucleotide sequence ID" value="NZ_JACBZD010000001.1"/>
</dbReference>
<organism evidence="5 6">
    <name type="scientific">Allostreptomyces psammosilenae</name>
    <dbReference type="NCBI Taxonomy" id="1892865"/>
    <lineage>
        <taxon>Bacteria</taxon>
        <taxon>Bacillati</taxon>
        <taxon>Actinomycetota</taxon>
        <taxon>Actinomycetes</taxon>
        <taxon>Kitasatosporales</taxon>
        <taxon>Streptomycetaceae</taxon>
        <taxon>Allostreptomyces</taxon>
    </lineage>
</organism>